<feature type="signal peptide" evidence="1">
    <location>
        <begin position="1"/>
        <end position="19"/>
    </location>
</feature>
<dbReference type="AlphaFoldDB" id="A0A0N1QY75"/>
<dbReference type="HOGENOM" id="CLU_1624616_0_0_6"/>
<feature type="chain" id="PRO_5005880073" evidence="1">
    <location>
        <begin position="20"/>
        <end position="164"/>
    </location>
</feature>
<dbReference type="EMBL" id="CP001127">
    <property type="protein sequence ID" value="ACF91481.1"/>
    <property type="molecule type" value="Genomic_DNA"/>
</dbReference>
<name>A0A0N1QY75_SALSV</name>
<dbReference type="KEGG" id="sew:SeSA_A4581"/>
<sequence>MMKKALMAVALFSALPVLAADYSEKTQYLGVVNGQVVGNSVVKVTRTPADPVLYRTESNGPLPETLVIRNAESRPASGNMAYITVKRTLGDGRDARLTLKTTLMVDGQRAALSASQRGEDVVITVPAAIRQVELRSDAPAELEVPANYRGNVQVPVEVEGISAG</sequence>
<evidence type="ECO:0000313" key="3">
    <source>
        <dbReference type="Proteomes" id="UP000001865"/>
    </source>
</evidence>
<keyword evidence="1" id="KW-0732">Signal</keyword>
<organism evidence="2 3">
    <name type="scientific">Salmonella schwarzengrund (strain CVM19633)</name>
    <dbReference type="NCBI Taxonomy" id="439843"/>
    <lineage>
        <taxon>Bacteria</taxon>
        <taxon>Pseudomonadati</taxon>
        <taxon>Pseudomonadota</taxon>
        <taxon>Gammaproteobacteria</taxon>
        <taxon>Enterobacterales</taxon>
        <taxon>Enterobacteriaceae</taxon>
        <taxon>Salmonella</taxon>
    </lineage>
</organism>
<dbReference type="Proteomes" id="UP000001865">
    <property type="component" value="Chromosome"/>
</dbReference>
<dbReference type="Pfam" id="PF17547">
    <property type="entry name" value="DUF5462"/>
    <property type="match status" value="1"/>
</dbReference>
<evidence type="ECO:0000313" key="2">
    <source>
        <dbReference type="EMBL" id="ACF91481.1"/>
    </source>
</evidence>
<protein>
    <submittedName>
        <fullName evidence="2">K88 minor fimbrial subunit FaeF</fullName>
    </submittedName>
</protein>
<gene>
    <name evidence="2" type="ordered locus">SeSA_A4581</name>
</gene>
<evidence type="ECO:0000256" key="1">
    <source>
        <dbReference type="SAM" id="SignalP"/>
    </source>
</evidence>
<reference evidence="2 3" key="1">
    <citation type="journal article" date="2011" name="J. Bacteriol.">
        <title>Comparative genomics of 28 Salmonella enterica isolates: evidence for CRISPR-mediated adaptive sublineage evolution.</title>
        <authorList>
            <person name="Fricke W.F."/>
            <person name="Mammel M.K."/>
            <person name="McDermott P.F."/>
            <person name="Tartera C."/>
            <person name="White D.G."/>
            <person name="Leclerc J.E."/>
            <person name="Ravel J."/>
            <person name="Cebula T.A."/>
        </authorList>
    </citation>
    <scope>NUCLEOTIDE SEQUENCE [LARGE SCALE GENOMIC DNA]</scope>
    <source>
        <strain evidence="2 3">CVM19633</strain>
    </source>
</reference>
<proteinExistence type="predicted"/>
<accession>A0A0N1QY75</accession>
<dbReference type="InterPro" id="IPR035191">
    <property type="entry name" value="FaeF"/>
</dbReference>